<evidence type="ECO:0000256" key="4">
    <source>
        <dbReference type="ARBA" id="ARBA00022692"/>
    </source>
</evidence>
<proteinExistence type="inferred from homology"/>
<feature type="transmembrane region" description="Helical" evidence="7">
    <location>
        <begin position="127"/>
        <end position="144"/>
    </location>
</feature>
<evidence type="ECO:0000256" key="3">
    <source>
        <dbReference type="ARBA" id="ARBA00022475"/>
    </source>
</evidence>
<dbReference type="GO" id="GO:0004190">
    <property type="term" value="F:aspartic-type endopeptidase activity"/>
    <property type="evidence" value="ECO:0007669"/>
    <property type="project" value="InterPro"/>
</dbReference>
<evidence type="ECO:0000256" key="2">
    <source>
        <dbReference type="ARBA" id="ARBA00005801"/>
    </source>
</evidence>
<feature type="domain" description="Prepilin type IV endopeptidase peptidase" evidence="8">
    <location>
        <begin position="105"/>
        <end position="208"/>
    </location>
</feature>
<keyword evidence="10" id="KW-0808">Transferase</keyword>
<evidence type="ECO:0000259" key="8">
    <source>
        <dbReference type="Pfam" id="PF01478"/>
    </source>
</evidence>
<dbReference type="GO" id="GO:0005886">
    <property type="term" value="C:plasma membrane"/>
    <property type="evidence" value="ECO:0007669"/>
    <property type="project" value="UniProtKB-SubCell"/>
</dbReference>
<dbReference type="InterPro" id="IPR010627">
    <property type="entry name" value="Prepilin_pept_A24_N"/>
</dbReference>
<organism evidence="10 11">
    <name type="scientific">Virgibacillus chiguensis</name>
    <dbReference type="NCBI Taxonomy" id="411959"/>
    <lineage>
        <taxon>Bacteria</taxon>
        <taxon>Bacillati</taxon>
        <taxon>Bacillota</taxon>
        <taxon>Bacilli</taxon>
        <taxon>Bacillales</taxon>
        <taxon>Bacillaceae</taxon>
        <taxon>Virgibacillus</taxon>
    </lineage>
</organism>
<evidence type="ECO:0000256" key="5">
    <source>
        <dbReference type="ARBA" id="ARBA00022989"/>
    </source>
</evidence>
<evidence type="ECO:0000313" key="11">
    <source>
        <dbReference type="Proteomes" id="UP000184079"/>
    </source>
</evidence>
<dbReference type="Pfam" id="PF01478">
    <property type="entry name" value="Peptidase_A24"/>
    <property type="match status" value="1"/>
</dbReference>
<keyword evidence="6 7" id="KW-0472">Membrane</keyword>
<dbReference type="EMBL" id="FQXD01000011">
    <property type="protein sequence ID" value="SHH68994.1"/>
    <property type="molecule type" value="Genomic_DNA"/>
</dbReference>
<dbReference type="GO" id="GO:0006465">
    <property type="term" value="P:signal peptide processing"/>
    <property type="evidence" value="ECO:0007669"/>
    <property type="project" value="TreeGrafter"/>
</dbReference>
<keyword evidence="4 7" id="KW-0812">Transmembrane</keyword>
<dbReference type="InterPro" id="IPR050882">
    <property type="entry name" value="Prepilin_peptidase/N-MTase"/>
</dbReference>
<evidence type="ECO:0000256" key="7">
    <source>
        <dbReference type="SAM" id="Phobius"/>
    </source>
</evidence>
<dbReference type="Proteomes" id="UP000184079">
    <property type="component" value="Unassembled WGS sequence"/>
</dbReference>
<name>A0A1M5V1H7_9BACI</name>
<sequence>MEIVRLLFFSLSGFIFGSFFVVVGLRLPKQQPFTTERSCCPNCCIRLSWFELIPVLSYAFLKRSCRHCKNKISSIYPIIEILTAAMFTISYSIIGWNLELIVALLVSSLLIICLVSDIFYMVIPNQLLLFFLPVFMLLRVMVPLDPWWDTFQGGLVGLLIPLLVVIVSRGGMGMGDVKLFGLLGIVLGTTNLVLSFVVASMIGAIIGLVLLAYNQISLGKPTPFAPYIIIGTWIAYFYGDAMIHWYMTHFFTLH</sequence>
<gene>
    <name evidence="10" type="ORF">SAMN05421807_11156</name>
</gene>
<feature type="transmembrane region" description="Helical" evidence="7">
    <location>
        <begin position="150"/>
        <end position="167"/>
    </location>
</feature>
<keyword evidence="3" id="KW-1003">Cell membrane</keyword>
<feature type="transmembrane region" description="Helical" evidence="7">
    <location>
        <begin position="72"/>
        <end position="94"/>
    </location>
</feature>
<feature type="transmembrane region" description="Helical" evidence="7">
    <location>
        <begin position="100"/>
        <end position="120"/>
    </location>
</feature>
<dbReference type="Gene3D" id="1.20.120.1220">
    <property type="match status" value="1"/>
</dbReference>
<dbReference type="GO" id="GO:0032259">
    <property type="term" value="P:methylation"/>
    <property type="evidence" value="ECO:0007669"/>
    <property type="project" value="UniProtKB-KW"/>
</dbReference>
<accession>A0A1M5V1H7</accession>
<dbReference type="AlphaFoldDB" id="A0A1M5V1H7"/>
<reference evidence="11" key="1">
    <citation type="submission" date="2016-11" db="EMBL/GenBank/DDBJ databases">
        <authorList>
            <person name="Varghese N."/>
            <person name="Submissions S."/>
        </authorList>
    </citation>
    <scope>NUCLEOTIDE SEQUENCE [LARGE SCALE GENOMIC DNA]</scope>
    <source>
        <strain evidence="11">CGMCC 1.6496</strain>
    </source>
</reference>
<protein>
    <submittedName>
        <fullName evidence="10">Leader peptidase (Prepilin peptidase) / N-methyltransferase</fullName>
    </submittedName>
</protein>
<dbReference type="GO" id="GO:0008168">
    <property type="term" value="F:methyltransferase activity"/>
    <property type="evidence" value="ECO:0007669"/>
    <property type="project" value="UniProtKB-KW"/>
</dbReference>
<keyword evidence="11" id="KW-1185">Reference proteome</keyword>
<feature type="transmembrane region" description="Helical" evidence="7">
    <location>
        <begin position="224"/>
        <end position="247"/>
    </location>
</feature>
<keyword evidence="10" id="KW-0489">Methyltransferase</keyword>
<dbReference type="OrthoDB" id="9789291at2"/>
<feature type="transmembrane region" description="Helical" evidence="7">
    <location>
        <begin position="179"/>
        <end position="212"/>
    </location>
</feature>
<keyword evidence="5 7" id="KW-1133">Transmembrane helix</keyword>
<dbReference type="RefSeq" id="WP_073010068.1">
    <property type="nucleotide sequence ID" value="NZ_FQXD01000011.1"/>
</dbReference>
<dbReference type="PANTHER" id="PTHR30487:SF0">
    <property type="entry name" value="PREPILIN LEADER PEPTIDASE_N-METHYLTRANSFERASE-RELATED"/>
    <property type="match status" value="1"/>
</dbReference>
<evidence type="ECO:0000259" key="9">
    <source>
        <dbReference type="Pfam" id="PF06750"/>
    </source>
</evidence>
<dbReference type="InterPro" id="IPR000045">
    <property type="entry name" value="Prepilin_IV_endopep_pep"/>
</dbReference>
<evidence type="ECO:0000256" key="1">
    <source>
        <dbReference type="ARBA" id="ARBA00004651"/>
    </source>
</evidence>
<comment type="subcellular location">
    <subcellularLocation>
        <location evidence="1">Cell membrane</location>
        <topology evidence="1">Multi-pass membrane protein</topology>
    </subcellularLocation>
</comment>
<feature type="transmembrane region" description="Helical" evidence="7">
    <location>
        <begin position="6"/>
        <end position="27"/>
    </location>
</feature>
<feature type="domain" description="Prepilin peptidase A24 N-terminal" evidence="9">
    <location>
        <begin position="12"/>
        <end position="91"/>
    </location>
</feature>
<evidence type="ECO:0000256" key="6">
    <source>
        <dbReference type="ARBA" id="ARBA00023136"/>
    </source>
</evidence>
<dbReference type="PANTHER" id="PTHR30487">
    <property type="entry name" value="TYPE 4 PREPILIN-LIKE PROTEINS LEADER PEPTIDE-PROCESSING ENZYME"/>
    <property type="match status" value="1"/>
</dbReference>
<comment type="similarity">
    <text evidence="2">Belongs to the peptidase A24 family.</text>
</comment>
<evidence type="ECO:0000313" key="10">
    <source>
        <dbReference type="EMBL" id="SHH68994.1"/>
    </source>
</evidence>
<dbReference type="Pfam" id="PF06750">
    <property type="entry name" value="A24_N_bact"/>
    <property type="match status" value="1"/>
</dbReference>